<feature type="signal peptide" evidence="3">
    <location>
        <begin position="1"/>
        <end position="23"/>
    </location>
</feature>
<organism evidence="4 5">
    <name type="scientific">Lentinula lateritia</name>
    <dbReference type="NCBI Taxonomy" id="40482"/>
    <lineage>
        <taxon>Eukaryota</taxon>
        <taxon>Fungi</taxon>
        <taxon>Dikarya</taxon>
        <taxon>Basidiomycota</taxon>
        <taxon>Agaricomycotina</taxon>
        <taxon>Agaricomycetes</taxon>
        <taxon>Agaricomycetidae</taxon>
        <taxon>Agaricales</taxon>
        <taxon>Marasmiineae</taxon>
        <taxon>Omphalotaceae</taxon>
        <taxon>Lentinula</taxon>
    </lineage>
</organism>
<reference evidence="4" key="2">
    <citation type="journal article" date="2023" name="Proc. Natl. Acad. Sci. U.S.A.">
        <title>A global phylogenomic analysis of the shiitake genus Lentinula.</title>
        <authorList>
            <person name="Sierra-Patev S."/>
            <person name="Min B."/>
            <person name="Naranjo-Ortiz M."/>
            <person name="Looney B."/>
            <person name="Konkel Z."/>
            <person name="Slot J.C."/>
            <person name="Sakamoto Y."/>
            <person name="Steenwyk J.L."/>
            <person name="Rokas A."/>
            <person name="Carro J."/>
            <person name="Camarero S."/>
            <person name="Ferreira P."/>
            <person name="Molpeceres G."/>
            <person name="Ruiz-Duenas F.J."/>
            <person name="Serrano A."/>
            <person name="Henrissat B."/>
            <person name="Drula E."/>
            <person name="Hughes K.W."/>
            <person name="Mata J.L."/>
            <person name="Ishikawa N.K."/>
            <person name="Vargas-Isla R."/>
            <person name="Ushijima S."/>
            <person name="Smith C.A."/>
            <person name="Donoghue J."/>
            <person name="Ahrendt S."/>
            <person name="Andreopoulos W."/>
            <person name="He G."/>
            <person name="LaButti K."/>
            <person name="Lipzen A."/>
            <person name="Ng V."/>
            <person name="Riley R."/>
            <person name="Sandor L."/>
            <person name="Barry K."/>
            <person name="Martinez A.T."/>
            <person name="Xiao Y."/>
            <person name="Gibbons J.G."/>
            <person name="Terashima K."/>
            <person name="Grigoriev I.V."/>
            <person name="Hibbett D."/>
        </authorList>
    </citation>
    <scope>NUCLEOTIDE SEQUENCE</scope>
    <source>
        <strain evidence="4">Sp2 HRB7682 ss15</strain>
    </source>
</reference>
<accession>A0A9W9B3Z2</accession>
<sequence length="464" mass="50119">MSISSSALSLLVGILATRSTILAHPVLLQDSPIQAIPDTSQLTEYLSMPAEDSRPGDTASNFNIPSPKISLMPPVAPIEMIPNIAPSTSSDSNYPDITTFLNPPALTAAGTIESYTTFFDSSNPYSSPGPTPTTTSLGVSTSEGTSIEPPLGPGVVLHSTISVMPYSRNLFSTSTAAFAPTNTRESDPFITHDSETAAISHRAPIIVGSVLSGLVAFSLITCILINMRRLRCILFARGVHPDPDPRVYDNPEKTSAFPVEAGSKGGSKLEGNTHSDSEQHVSPALPAWMKLPSQISPFHNHRDSLLSYFRLTRDLSNGQPSKLQPQKPPKAKIVDIVTDFPRSRFSVTSSDYTHSMCSVNSDHHLDNTAPSMKSVPLLTPEEFFSLPSSTTIVSRHSRIGSAPVFGHQRREAGFNLAMSRAKHEKSDKKLTTRSRAMSMAVVQNRNLQRRRTKSIAIVENGACS</sequence>
<dbReference type="EMBL" id="JANVFS010000001">
    <property type="protein sequence ID" value="KAJ4495858.1"/>
    <property type="molecule type" value="Genomic_DNA"/>
</dbReference>
<feature type="compositionally biased region" description="Low complexity" evidence="1">
    <location>
        <begin position="123"/>
        <end position="142"/>
    </location>
</feature>
<proteinExistence type="predicted"/>
<keyword evidence="2" id="KW-0472">Membrane</keyword>
<feature type="region of interest" description="Disordered" evidence="1">
    <location>
        <begin position="246"/>
        <end position="279"/>
    </location>
</feature>
<evidence type="ECO:0000256" key="2">
    <source>
        <dbReference type="SAM" id="Phobius"/>
    </source>
</evidence>
<keyword evidence="2" id="KW-1133">Transmembrane helix</keyword>
<feature type="transmembrane region" description="Helical" evidence="2">
    <location>
        <begin position="205"/>
        <end position="227"/>
    </location>
</feature>
<name>A0A9W9B3Z2_9AGAR</name>
<evidence type="ECO:0000256" key="1">
    <source>
        <dbReference type="SAM" id="MobiDB-lite"/>
    </source>
</evidence>
<feature type="chain" id="PRO_5040917817" evidence="3">
    <location>
        <begin position="24"/>
        <end position="464"/>
    </location>
</feature>
<gene>
    <name evidence="4" type="ORF">C8J55DRAFT_601153</name>
</gene>
<feature type="region of interest" description="Disordered" evidence="1">
    <location>
        <begin position="123"/>
        <end position="146"/>
    </location>
</feature>
<dbReference type="AlphaFoldDB" id="A0A9W9B3Z2"/>
<evidence type="ECO:0000256" key="3">
    <source>
        <dbReference type="SAM" id="SignalP"/>
    </source>
</evidence>
<dbReference type="Proteomes" id="UP001150238">
    <property type="component" value="Unassembled WGS sequence"/>
</dbReference>
<reference evidence="4" key="1">
    <citation type="submission" date="2022-08" db="EMBL/GenBank/DDBJ databases">
        <authorList>
            <consortium name="DOE Joint Genome Institute"/>
            <person name="Min B."/>
            <person name="Riley R."/>
            <person name="Sierra-Patev S."/>
            <person name="Naranjo-Ortiz M."/>
            <person name="Looney B."/>
            <person name="Konkel Z."/>
            <person name="Slot J.C."/>
            <person name="Sakamoto Y."/>
            <person name="Steenwyk J.L."/>
            <person name="Rokas A."/>
            <person name="Carro J."/>
            <person name="Camarero S."/>
            <person name="Ferreira P."/>
            <person name="Molpeceres G."/>
            <person name="Ruiz-Duenas F.J."/>
            <person name="Serrano A."/>
            <person name="Henrissat B."/>
            <person name="Drula E."/>
            <person name="Hughes K.W."/>
            <person name="Mata J.L."/>
            <person name="Ishikawa N.K."/>
            <person name="Vargas-Isla R."/>
            <person name="Ushijima S."/>
            <person name="Smith C.A."/>
            <person name="Ahrendt S."/>
            <person name="Andreopoulos W."/>
            <person name="He G."/>
            <person name="Labutti K."/>
            <person name="Lipzen A."/>
            <person name="Ng V."/>
            <person name="Sandor L."/>
            <person name="Barry K."/>
            <person name="Martinez A.T."/>
            <person name="Xiao Y."/>
            <person name="Gibbons J.G."/>
            <person name="Terashima K."/>
            <person name="Hibbett D.S."/>
            <person name="Grigoriev I.V."/>
        </authorList>
    </citation>
    <scope>NUCLEOTIDE SEQUENCE</scope>
    <source>
        <strain evidence="4">Sp2 HRB7682 ss15</strain>
    </source>
</reference>
<comment type="caution">
    <text evidence="4">The sequence shown here is derived from an EMBL/GenBank/DDBJ whole genome shotgun (WGS) entry which is preliminary data.</text>
</comment>
<evidence type="ECO:0000313" key="5">
    <source>
        <dbReference type="Proteomes" id="UP001150238"/>
    </source>
</evidence>
<protein>
    <submittedName>
        <fullName evidence="4">Uncharacterized protein</fullName>
    </submittedName>
</protein>
<keyword evidence="3" id="KW-0732">Signal</keyword>
<evidence type="ECO:0000313" key="4">
    <source>
        <dbReference type="EMBL" id="KAJ4495858.1"/>
    </source>
</evidence>
<keyword evidence="2" id="KW-0812">Transmembrane</keyword>